<dbReference type="EMBL" id="JACTNZ010000004">
    <property type="protein sequence ID" value="KAG5554587.1"/>
    <property type="molecule type" value="Genomic_DNA"/>
</dbReference>
<dbReference type="PANTHER" id="PTHR12656:SF5">
    <property type="entry name" value="TRITHORAX GROUP PROTEIN OSA"/>
    <property type="match status" value="1"/>
</dbReference>
<dbReference type="Gene3D" id="1.25.10.10">
    <property type="entry name" value="Leucine-rich Repeat Variant"/>
    <property type="match status" value="1"/>
</dbReference>
<evidence type="ECO:0000313" key="3">
    <source>
        <dbReference type="Proteomes" id="UP000823749"/>
    </source>
</evidence>
<evidence type="ECO:0000256" key="1">
    <source>
        <dbReference type="SAM" id="MobiDB-lite"/>
    </source>
</evidence>
<dbReference type="GO" id="GO:0035060">
    <property type="term" value="C:brahma complex"/>
    <property type="evidence" value="ECO:0007669"/>
    <property type="project" value="InterPro"/>
</dbReference>
<dbReference type="GO" id="GO:0016514">
    <property type="term" value="C:SWI/SNF complex"/>
    <property type="evidence" value="ECO:0007669"/>
    <property type="project" value="InterPro"/>
</dbReference>
<sequence length="217" mass="23978">MWWADLCVCETELIPLNVLTMRSWASFGSCRTFSKLKILFVAGVNLVVSEDEELVTNALETVANLVPLVDLRIFSSSKPSFIKMTGKRAVQAIMGMLGSSVRTWHCAAADLLGRLILNPDNEPFILPFGPQIYKRLVDMLSLPAVDAQAAAVVALLHLAEVNMDCRLKLASERWAVDRLLKVIKTSHPVPEICRPESSNDTGEPRLRTTEQESTSGL</sequence>
<proteinExistence type="predicted"/>
<name>A0AAV6KPK8_9ERIC</name>
<dbReference type="PANTHER" id="PTHR12656">
    <property type="entry name" value="BRG-1 ASSOCIATED FACTOR 250 BAF250"/>
    <property type="match status" value="1"/>
</dbReference>
<keyword evidence="3" id="KW-1185">Reference proteome</keyword>
<dbReference type="GO" id="GO:0006357">
    <property type="term" value="P:regulation of transcription by RNA polymerase II"/>
    <property type="evidence" value="ECO:0007669"/>
    <property type="project" value="TreeGrafter"/>
</dbReference>
<reference evidence="2" key="1">
    <citation type="submission" date="2020-08" db="EMBL/GenBank/DDBJ databases">
        <title>Plant Genome Project.</title>
        <authorList>
            <person name="Zhang R.-G."/>
        </authorList>
    </citation>
    <scope>NUCLEOTIDE SEQUENCE</scope>
    <source>
        <strain evidence="2">WSP0</strain>
        <tissue evidence="2">Leaf</tissue>
    </source>
</reference>
<dbReference type="Proteomes" id="UP000823749">
    <property type="component" value="Chromosome 4"/>
</dbReference>
<dbReference type="InterPro" id="IPR011989">
    <property type="entry name" value="ARM-like"/>
</dbReference>
<dbReference type="SUPFAM" id="SSF48371">
    <property type="entry name" value="ARM repeat"/>
    <property type="match status" value="1"/>
</dbReference>
<organism evidence="2 3">
    <name type="scientific">Rhododendron griersonianum</name>
    <dbReference type="NCBI Taxonomy" id="479676"/>
    <lineage>
        <taxon>Eukaryota</taxon>
        <taxon>Viridiplantae</taxon>
        <taxon>Streptophyta</taxon>
        <taxon>Embryophyta</taxon>
        <taxon>Tracheophyta</taxon>
        <taxon>Spermatophyta</taxon>
        <taxon>Magnoliopsida</taxon>
        <taxon>eudicotyledons</taxon>
        <taxon>Gunneridae</taxon>
        <taxon>Pentapetalae</taxon>
        <taxon>asterids</taxon>
        <taxon>Ericales</taxon>
        <taxon>Ericaceae</taxon>
        <taxon>Ericoideae</taxon>
        <taxon>Rhodoreae</taxon>
        <taxon>Rhododendron</taxon>
    </lineage>
</organism>
<accession>A0AAV6KPK8</accession>
<protein>
    <recommendedName>
        <fullName evidence="4">ARM repeat superfamily protein</fullName>
    </recommendedName>
</protein>
<dbReference type="InterPro" id="IPR021906">
    <property type="entry name" value="BAF250/Osa"/>
</dbReference>
<dbReference type="GO" id="GO:0031491">
    <property type="term" value="F:nucleosome binding"/>
    <property type="evidence" value="ECO:0007669"/>
    <property type="project" value="TreeGrafter"/>
</dbReference>
<feature type="region of interest" description="Disordered" evidence="1">
    <location>
        <begin position="191"/>
        <end position="217"/>
    </location>
</feature>
<dbReference type="GO" id="GO:0005654">
    <property type="term" value="C:nucleoplasm"/>
    <property type="evidence" value="ECO:0007669"/>
    <property type="project" value="TreeGrafter"/>
</dbReference>
<dbReference type="AlphaFoldDB" id="A0AAV6KPK8"/>
<evidence type="ECO:0008006" key="4">
    <source>
        <dbReference type="Google" id="ProtNLM"/>
    </source>
</evidence>
<comment type="caution">
    <text evidence="2">The sequence shown here is derived from an EMBL/GenBank/DDBJ whole genome shotgun (WGS) entry which is preliminary data.</text>
</comment>
<evidence type="ECO:0000313" key="2">
    <source>
        <dbReference type="EMBL" id="KAG5554587.1"/>
    </source>
</evidence>
<dbReference type="InterPro" id="IPR016024">
    <property type="entry name" value="ARM-type_fold"/>
</dbReference>
<dbReference type="GO" id="GO:0045893">
    <property type="term" value="P:positive regulation of DNA-templated transcription"/>
    <property type="evidence" value="ECO:0007669"/>
    <property type="project" value="TreeGrafter"/>
</dbReference>
<gene>
    <name evidence="2" type="ORF">RHGRI_012226</name>
</gene>
<dbReference type="GO" id="GO:0006338">
    <property type="term" value="P:chromatin remodeling"/>
    <property type="evidence" value="ECO:0007669"/>
    <property type="project" value="InterPro"/>
</dbReference>